<dbReference type="Gene3D" id="1.25.40.80">
    <property type="match status" value="1"/>
</dbReference>
<dbReference type="InterPro" id="IPR036134">
    <property type="entry name" value="Crypto/Photolyase_FAD-like_sf"/>
</dbReference>
<protein>
    <submittedName>
        <fullName evidence="1">Cryptochrome/photolyase family protein</fullName>
    </submittedName>
</protein>
<gene>
    <name evidence="1" type="ORF">AACH10_22890</name>
</gene>
<comment type="caution">
    <text evidence="1">The sequence shown here is derived from an EMBL/GenBank/DDBJ whole genome shotgun (WGS) entry which is preliminary data.</text>
</comment>
<keyword evidence="2" id="KW-1185">Reference proteome</keyword>
<dbReference type="Gene3D" id="3.40.50.620">
    <property type="entry name" value="HUPs"/>
    <property type="match status" value="1"/>
</dbReference>
<name>A0ABU9CQU2_9BURK</name>
<dbReference type="RefSeq" id="WP_341412866.1">
    <property type="nucleotide sequence ID" value="NZ_JBBUTH010000011.1"/>
</dbReference>
<sequence>MSPAAPSQPTRPAQPTRHLVLVLGDQLDRAASAFDGFDPAHDRVWMAEAAEESTHVVSAQQRTVLFLAAMRHFAQALRSEGLPLHYATLDDAANTGTLAGELARAIAQWQPQALVMTAPGDWRVLQALRAVARTHGLALDLRDDRHFYATVRDFAAHAAKRKALRMEWFYREMRQRHGVLLDADGQPEGGRWNFDAENRESFGTQGPPPELRAPLRFEPDAVTREVIALVQQRFGHHPGQAEPFGWPVTRADALAALQDFIAHRLPHFGRWQDALWAGEPWLFHAHLSAALNLKLLNPREVVDAAVAAYHAGQAPLAGVEGFVRQILGWREYVRGIYWTQMPGYLDRNALGAEQPLPAFYWTGDTPAACLRDAIGQTLRLGYAHHIQRLMVTGLFALLLGVRPQAVHAWYLGVYVDAVEWVELPNTLGMSQFADGGPDGGLALGQGLMASKPYAATGKYLQRMGNHCQDCRFRPDRASGDDACPFTTLYWDFLERHEAALAANPRMALQVKNLARRSEAERTAVRARADAIRAGQVL</sequence>
<evidence type="ECO:0000313" key="1">
    <source>
        <dbReference type="EMBL" id="MEK8053119.1"/>
    </source>
</evidence>
<dbReference type="Gene3D" id="1.10.579.10">
    <property type="entry name" value="DNA Cyclobutane Dipyrimidine Photolyase, subunit A, domain 3"/>
    <property type="match status" value="1"/>
</dbReference>
<accession>A0ABU9CQU2</accession>
<dbReference type="InterPro" id="IPR007357">
    <property type="entry name" value="PhrB-like"/>
</dbReference>
<dbReference type="SUPFAM" id="SSF48173">
    <property type="entry name" value="Cryptochrome/photolyase FAD-binding domain"/>
    <property type="match status" value="1"/>
</dbReference>
<dbReference type="Pfam" id="PF04244">
    <property type="entry name" value="DPRP"/>
    <property type="match status" value="1"/>
</dbReference>
<dbReference type="Proteomes" id="UP001365405">
    <property type="component" value="Unassembled WGS sequence"/>
</dbReference>
<organism evidence="1 2">
    <name type="scientific">Pseudaquabacterium inlustre</name>
    <dbReference type="NCBI Taxonomy" id="2984192"/>
    <lineage>
        <taxon>Bacteria</taxon>
        <taxon>Pseudomonadati</taxon>
        <taxon>Pseudomonadota</taxon>
        <taxon>Betaproteobacteria</taxon>
        <taxon>Burkholderiales</taxon>
        <taxon>Sphaerotilaceae</taxon>
        <taxon>Pseudaquabacterium</taxon>
    </lineage>
</organism>
<dbReference type="InterPro" id="IPR052551">
    <property type="entry name" value="UV-DNA_repair_photolyase"/>
</dbReference>
<evidence type="ECO:0000313" key="2">
    <source>
        <dbReference type="Proteomes" id="UP001365405"/>
    </source>
</evidence>
<dbReference type="PANTHER" id="PTHR38657:SF1">
    <property type="entry name" value="SLR1343 PROTEIN"/>
    <property type="match status" value="1"/>
</dbReference>
<dbReference type="EMBL" id="JBBUTH010000011">
    <property type="protein sequence ID" value="MEK8053119.1"/>
    <property type="molecule type" value="Genomic_DNA"/>
</dbReference>
<dbReference type="PANTHER" id="PTHR38657">
    <property type="entry name" value="SLR1343 PROTEIN"/>
    <property type="match status" value="1"/>
</dbReference>
<dbReference type="Gene3D" id="1.10.10.1710">
    <property type="entry name" value="Deoxyribodipyrimidine photolyase-related"/>
    <property type="match status" value="1"/>
</dbReference>
<dbReference type="InterPro" id="IPR014729">
    <property type="entry name" value="Rossmann-like_a/b/a_fold"/>
</dbReference>
<proteinExistence type="predicted"/>
<reference evidence="1 2" key="1">
    <citation type="submission" date="2024-04" db="EMBL/GenBank/DDBJ databases">
        <title>Novel species of the genus Ideonella isolated from streams.</title>
        <authorList>
            <person name="Lu H."/>
        </authorList>
    </citation>
    <scope>NUCLEOTIDE SEQUENCE [LARGE SCALE GENOMIC DNA]</scope>
    <source>
        <strain evidence="1 2">DXS22W</strain>
    </source>
</reference>